<feature type="binding site" evidence="3">
    <location>
        <position position="264"/>
    </location>
    <ligand>
        <name>Mg(2+)</name>
        <dbReference type="ChEBI" id="CHEBI:18420"/>
        <label>1</label>
    </ligand>
</feature>
<feature type="binding site" evidence="3">
    <location>
        <position position="55"/>
    </location>
    <ligand>
        <name>Mg(2+)</name>
        <dbReference type="ChEBI" id="CHEBI:18420"/>
        <label>1</label>
    </ligand>
</feature>
<dbReference type="OrthoDB" id="9798107at2"/>
<feature type="binding site" evidence="3">
    <location>
        <position position="54"/>
    </location>
    <ligand>
        <name>Mg(2+)</name>
        <dbReference type="ChEBI" id="CHEBI:18420"/>
        <label>1</label>
    </ligand>
</feature>
<dbReference type="GO" id="GO:0046872">
    <property type="term" value="F:metal ion binding"/>
    <property type="evidence" value="ECO:0007669"/>
    <property type="project" value="UniProtKB-KW"/>
</dbReference>
<keyword evidence="3" id="KW-0460">Magnesium</keyword>
<dbReference type="RefSeq" id="WP_106759385.1">
    <property type="nucleotide sequence ID" value="NZ_PXWF02000284.1"/>
</dbReference>
<comment type="cofactor">
    <cofactor evidence="3">
        <name>Mg(2+)</name>
        <dbReference type="ChEBI" id="CHEBI:18420"/>
    </cofactor>
    <text evidence="3">Binds 2 magnesium ions per subunit.</text>
</comment>
<keyword evidence="2 4" id="KW-0378">Hydrolase</keyword>
<evidence type="ECO:0000256" key="1">
    <source>
        <dbReference type="ARBA" id="ARBA00010702"/>
    </source>
</evidence>
<dbReference type="EMBL" id="PXWF02000284">
    <property type="protein sequence ID" value="PWF43163.1"/>
    <property type="molecule type" value="Genomic_DNA"/>
</dbReference>
<organism evidence="4 5">
    <name type="scientific">Massilia glaciei</name>
    <dbReference type="NCBI Taxonomy" id="1524097"/>
    <lineage>
        <taxon>Bacteria</taxon>
        <taxon>Pseudomonadati</taxon>
        <taxon>Pseudomonadota</taxon>
        <taxon>Betaproteobacteria</taxon>
        <taxon>Burkholderiales</taxon>
        <taxon>Oxalobacteraceae</taxon>
        <taxon>Telluria group</taxon>
        <taxon>Massilia</taxon>
    </lineage>
</organism>
<feature type="binding site" evidence="3">
    <location>
        <position position="263"/>
    </location>
    <ligand>
        <name>Mg(2+)</name>
        <dbReference type="ChEBI" id="CHEBI:18420"/>
        <label>1</label>
    </ligand>
</feature>
<dbReference type="InterPro" id="IPR036705">
    <property type="entry name" value="Ribosyl_crysJ1_sf"/>
</dbReference>
<name>A0A2U2HFM7_9BURK</name>
<dbReference type="InterPro" id="IPR050792">
    <property type="entry name" value="ADP-ribosylglycohydrolase"/>
</dbReference>
<dbReference type="Proteomes" id="UP000241421">
    <property type="component" value="Unassembled WGS sequence"/>
</dbReference>
<dbReference type="InterPro" id="IPR005502">
    <property type="entry name" value="Ribosyl_crysJ1"/>
</dbReference>
<dbReference type="Gene3D" id="1.10.4080.10">
    <property type="entry name" value="ADP-ribosylation/Crystallin J1"/>
    <property type="match status" value="1"/>
</dbReference>
<protein>
    <submittedName>
        <fullName evidence="4">ADP-ribosylglycohydrolase family protein</fullName>
    </submittedName>
</protein>
<reference evidence="4 5" key="1">
    <citation type="submission" date="2018-04" db="EMBL/GenBank/DDBJ databases">
        <title>Massilia violaceinigra sp. nov., a novel purple-pigmented bacterium isolated from Tianshan glacier, Xinjiang, China.</title>
        <authorList>
            <person name="Wang H."/>
        </authorList>
    </citation>
    <scope>NUCLEOTIDE SEQUENCE [LARGE SCALE GENOMIC DNA]</scope>
    <source>
        <strain evidence="4 5">B448-2</strain>
    </source>
</reference>
<feature type="binding site" evidence="3">
    <location>
        <position position="261"/>
    </location>
    <ligand>
        <name>Mg(2+)</name>
        <dbReference type="ChEBI" id="CHEBI:18420"/>
        <label>1</label>
    </ligand>
</feature>
<evidence type="ECO:0000313" key="4">
    <source>
        <dbReference type="EMBL" id="PWF43163.1"/>
    </source>
</evidence>
<dbReference type="AlphaFoldDB" id="A0A2U2HFM7"/>
<dbReference type="GO" id="GO:0016787">
    <property type="term" value="F:hydrolase activity"/>
    <property type="evidence" value="ECO:0007669"/>
    <property type="project" value="UniProtKB-KW"/>
</dbReference>
<evidence type="ECO:0000256" key="3">
    <source>
        <dbReference type="PIRSR" id="PIRSR605502-1"/>
    </source>
</evidence>
<dbReference type="PANTHER" id="PTHR16222">
    <property type="entry name" value="ADP-RIBOSYLGLYCOHYDROLASE"/>
    <property type="match status" value="1"/>
</dbReference>
<comment type="similarity">
    <text evidence="1">Belongs to the ADP-ribosylglycohydrolase family.</text>
</comment>
<evidence type="ECO:0000313" key="5">
    <source>
        <dbReference type="Proteomes" id="UP000241421"/>
    </source>
</evidence>
<dbReference type="PANTHER" id="PTHR16222:SF24">
    <property type="entry name" value="ADP-RIBOSYLHYDROLASE ARH3"/>
    <property type="match status" value="1"/>
</dbReference>
<dbReference type="SUPFAM" id="SSF101478">
    <property type="entry name" value="ADP-ribosylglycohydrolase"/>
    <property type="match status" value="1"/>
</dbReference>
<sequence>MGSPTAGVMFDRFQGCLLGLALGDALGAPYEGGVLERLLWRLVGTTREGHMRWTDDTQMSLDLVDSIIAIGAIDCDDIAGRFAAGYCWSRGYGPGAAKVLKRIARGEDWRVASRAVYPEGSYGNGGAMRSPAIGLFLAGRPEELSHAVRQVSMITHAHPMAIEGALLVASATALALVRPDPLEIIARLRQTARLDVYQRKLLIAQRWLTAGEEPPARALAAGLGNSLAASDSCVTSIYIALRYLTQPFLEMLRCVAAAGGDVDTIGAMAGAIWGAANGIGGLPEAELARLEQRERLMDAAKRLHQSTRL</sequence>
<keyword evidence="3" id="KW-0479">Metal-binding</keyword>
<feature type="binding site" evidence="3">
    <location>
        <position position="56"/>
    </location>
    <ligand>
        <name>Mg(2+)</name>
        <dbReference type="ChEBI" id="CHEBI:18420"/>
        <label>1</label>
    </ligand>
</feature>
<keyword evidence="5" id="KW-1185">Reference proteome</keyword>
<gene>
    <name evidence="4" type="ORF">C7C56_021430</name>
</gene>
<evidence type="ECO:0000256" key="2">
    <source>
        <dbReference type="ARBA" id="ARBA00022801"/>
    </source>
</evidence>
<comment type="caution">
    <text evidence="4">The sequence shown here is derived from an EMBL/GenBank/DDBJ whole genome shotgun (WGS) entry which is preliminary data.</text>
</comment>
<accession>A0A2U2HFM7</accession>
<proteinExistence type="inferred from homology"/>
<dbReference type="Pfam" id="PF03747">
    <property type="entry name" value="ADP_ribosyl_GH"/>
    <property type="match status" value="1"/>
</dbReference>